<evidence type="ECO:0000313" key="2">
    <source>
        <dbReference type="Proteomes" id="UP000004535"/>
    </source>
</evidence>
<dbReference type="AlphaFoldDB" id="B9BKJ3"/>
<comment type="caution">
    <text evidence="1">The sequence shown here is derived from an EMBL/GenBank/DDBJ whole genome shotgun (WGS) entry which is preliminary data.</text>
</comment>
<organism evidence="1 2">
    <name type="scientific">Burkholderia multivorans CGD2</name>
    <dbReference type="NCBI Taxonomy" id="513052"/>
    <lineage>
        <taxon>Bacteria</taxon>
        <taxon>Pseudomonadati</taxon>
        <taxon>Pseudomonadota</taxon>
        <taxon>Betaproteobacteria</taxon>
        <taxon>Burkholderiales</taxon>
        <taxon>Burkholderiaceae</taxon>
        <taxon>Burkholderia</taxon>
        <taxon>Burkholderia cepacia complex</taxon>
    </lineage>
</organism>
<accession>B9BKJ3</accession>
<protein>
    <submittedName>
        <fullName evidence="1">Uncharacterized protein</fullName>
    </submittedName>
</protein>
<reference evidence="1 2" key="1">
    <citation type="journal article" date="2012" name="J. Bacteriol.">
        <title>Draft Genome Sequence Determination for Cystic Fibrosis and Chronic Granulomatous Disease Burkholderia multivorans Isolates.</title>
        <authorList>
            <person name="Varga J.J."/>
            <person name="Losada L."/>
            <person name="Zelazny A.M."/>
            <person name="Brinkac L."/>
            <person name="Harkins D."/>
            <person name="Radune D."/>
            <person name="Hostetler J."/>
            <person name="Sampaio E.P."/>
            <person name="Ronning C.M."/>
            <person name="Nierman W.C."/>
            <person name="Greenberg D.E."/>
            <person name="Holland S.M."/>
            <person name="Goldberg J.B."/>
        </authorList>
    </citation>
    <scope>NUCLEOTIDE SEQUENCE [LARGE SCALE GENOMIC DNA]</scope>
    <source>
        <strain evidence="1 2">CGD2</strain>
    </source>
</reference>
<sequence length="39" mass="4193">MNAPHAGERGVGTARHVVLQSVDSSVFPGHFDPYRSEPS</sequence>
<dbReference type="Proteomes" id="UP000004535">
    <property type="component" value="Unassembled WGS sequence"/>
</dbReference>
<gene>
    <name evidence="1" type="ORF">BURMUCGD2_5601</name>
</gene>
<evidence type="ECO:0000313" key="1">
    <source>
        <dbReference type="EMBL" id="EEE08460.1"/>
    </source>
</evidence>
<name>B9BKJ3_9BURK</name>
<dbReference type="EMBL" id="ACFC01000002">
    <property type="protein sequence ID" value="EEE08460.1"/>
    <property type="molecule type" value="Genomic_DNA"/>
</dbReference>
<proteinExistence type="predicted"/>